<proteinExistence type="predicted"/>
<evidence type="ECO:0000313" key="2">
    <source>
        <dbReference type="EMBL" id="KAK0986222.1"/>
    </source>
</evidence>
<dbReference type="AlphaFoldDB" id="A0A4U0UYQ2"/>
<dbReference type="Proteomes" id="UP001175353">
    <property type="component" value="Unassembled WGS sequence"/>
</dbReference>
<evidence type="ECO:0000256" key="1">
    <source>
        <dbReference type="SAM" id="Phobius"/>
    </source>
</evidence>
<dbReference type="PANTHER" id="PTHR35340">
    <property type="entry name" value="PQQ ENZYME REPEAT PROTEIN-RELATED"/>
    <property type="match status" value="1"/>
</dbReference>
<dbReference type="EMBL" id="NAJP01000033">
    <property type="protein sequence ID" value="TKA40395.1"/>
    <property type="molecule type" value="Genomic_DNA"/>
</dbReference>
<sequence>MPVVAMDRQRIFRYTLYAVLSLATLVVVVVTTQFLLIPAVTYIWPQLETPFYDLGFFGAYPTRDYVSFNLSSPRSTLIRWDDSCDRGNVFIDPGGPSPDHHGPMILDGRGNLVWTSDQYETTTNLKVQRYRGNDFLTFWSGHKAKTMGTGSYYMLDNTYSVVHKVDAIGDGLRADLHEFKITSDDTALLTVYNKTQADLTKMGWFRGEHGWIIDSIFQEVDIADGRLLFEWKASDHFNAADAYMTNPFGGYSSGIPFDFFHINSIEKDSSGNYLISSRHFHSVMGINGVTGEVMWQLGGHAEEFTDISNGRASDFSWQHDARWLDEEEGILTLFDNGVAWPHVDAPYSQGKVIRVDLENRTAELLHSYTSLEHVRSSSQGSVQFIDIGDAEEHVFIGWGSSAAYTEHTTDGELLCETHFAALASFWWERVKSYRAFKSLDWHAMPKAWDPSAAIEGGALFVSWNGATEVAFWELQGTVIRDGQEQGEWKELDILERDGFETSFPLPPQLAKPQGEGPYTHFRVAALDAERNVLRYSNIATRPAGSASGYVLTSLAGMLCIAAVLGIWQYRRKGWKAADWRQYAQSAVDRTKYQKLW</sequence>
<dbReference type="InterPro" id="IPR053143">
    <property type="entry name" value="Arylsulfate_ST"/>
</dbReference>
<evidence type="ECO:0008006" key="6">
    <source>
        <dbReference type="Google" id="ProtNLM"/>
    </source>
</evidence>
<dbReference type="Proteomes" id="UP000310066">
    <property type="component" value="Unassembled WGS sequence"/>
</dbReference>
<dbReference type="OrthoDB" id="5427350at2759"/>
<dbReference type="PANTHER" id="PTHR35340:SF5">
    <property type="entry name" value="ASST-DOMAIN-CONTAINING PROTEIN"/>
    <property type="match status" value="1"/>
</dbReference>
<feature type="transmembrane region" description="Helical" evidence="1">
    <location>
        <begin position="546"/>
        <end position="567"/>
    </location>
</feature>
<protein>
    <recommendedName>
        <fullName evidence="6">Arylsulfotransferase N-terminal domain-containing protein</fullName>
    </recommendedName>
</protein>
<dbReference type="InterPro" id="IPR039535">
    <property type="entry name" value="ASST-like"/>
</dbReference>
<evidence type="ECO:0000313" key="3">
    <source>
        <dbReference type="EMBL" id="TKA40395.1"/>
    </source>
</evidence>
<keyword evidence="1" id="KW-0472">Membrane</keyword>
<reference evidence="3 4" key="1">
    <citation type="submission" date="2017-03" db="EMBL/GenBank/DDBJ databases">
        <title>Genomes of endolithic fungi from Antarctica.</title>
        <authorList>
            <person name="Coleine C."/>
            <person name="Masonjones S."/>
            <person name="Stajich J.E."/>
        </authorList>
    </citation>
    <scope>NUCLEOTIDE SEQUENCE [LARGE SCALE GENOMIC DNA]</scope>
    <source>
        <strain evidence="3 4">CCFEE 5311</strain>
    </source>
</reference>
<evidence type="ECO:0000313" key="5">
    <source>
        <dbReference type="Proteomes" id="UP001175353"/>
    </source>
</evidence>
<comment type="caution">
    <text evidence="3">The sequence shown here is derived from an EMBL/GenBank/DDBJ whole genome shotgun (WGS) entry which is preliminary data.</text>
</comment>
<dbReference type="Pfam" id="PF14269">
    <property type="entry name" value="Arylsulfotran_2"/>
    <property type="match status" value="1"/>
</dbReference>
<keyword evidence="1" id="KW-1133">Transmembrane helix</keyword>
<name>A0A4U0UYQ2_9PEZI</name>
<dbReference type="EMBL" id="JAUJLE010000088">
    <property type="protein sequence ID" value="KAK0986222.1"/>
    <property type="molecule type" value="Genomic_DNA"/>
</dbReference>
<accession>A0A4U0UYQ2</accession>
<organism evidence="3 4">
    <name type="scientific">Friedmanniomyces endolithicus</name>
    <dbReference type="NCBI Taxonomy" id="329885"/>
    <lineage>
        <taxon>Eukaryota</taxon>
        <taxon>Fungi</taxon>
        <taxon>Dikarya</taxon>
        <taxon>Ascomycota</taxon>
        <taxon>Pezizomycotina</taxon>
        <taxon>Dothideomycetes</taxon>
        <taxon>Dothideomycetidae</taxon>
        <taxon>Mycosphaerellales</taxon>
        <taxon>Teratosphaeriaceae</taxon>
        <taxon>Friedmanniomyces</taxon>
    </lineage>
</organism>
<dbReference type="STRING" id="329885.A0A4U0UYQ2"/>
<feature type="transmembrane region" description="Helical" evidence="1">
    <location>
        <begin position="16"/>
        <end position="44"/>
    </location>
</feature>
<reference evidence="2" key="2">
    <citation type="submission" date="2023-06" db="EMBL/GenBank/DDBJ databases">
        <title>Black Yeasts Isolated from many extreme environments.</title>
        <authorList>
            <person name="Coleine C."/>
            <person name="Stajich J.E."/>
            <person name="Selbmann L."/>
        </authorList>
    </citation>
    <scope>NUCLEOTIDE SEQUENCE</scope>
    <source>
        <strain evidence="2">CCFEE 5200</strain>
    </source>
</reference>
<evidence type="ECO:0000313" key="4">
    <source>
        <dbReference type="Proteomes" id="UP000310066"/>
    </source>
</evidence>
<gene>
    <name evidence="3" type="ORF">B0A54_09344</name>
    <name evidence="2" type="ORF">LTR91_010270</name>
</gene>
<keyword evidence="1" id="KW-0812">Transmembrane</keyword>
<keyword evidence="5" id="KW-1185">Reference proteome</keyword>